<feature type="transmembrane region" description="Helical" evidence="1">
    <location>
        <begin position="360"/>
        <end position="380"/>
    </location>
</feature>
<feature type="transmembrane region" description="Helical" evidence="1">
    <location>
        <begin position="263"/>
        <end position="279"/>
    </location>
</feature>
<feature type="transmembrane region" description="Helical" evidence="1">
    <location>
        <begin position="331"/>
        <end position="354"/>
    </location>
</feature>
<dbReference type="AlphaFoldDB" id="A0A3B0UG26"/>
<accession>A0A3B0UG26</accession>
<evidence type="ECO:0000313" key="2">
    <source>
        <dbReference type="EMBL" id="VAW19264.1"/>
    </source>
</evidence>
<organism evidence="2">
    <name type="scientific">hydrothermal vent metagenome</name>
    <dbReference type="NCBI Taxonomy" id="652676"/>
    <lineage>
        <taxon>unclassified sequences</taxon>
        <taxon>metagenomes</taxon>
        <taxon>ecological metagenomes</taxon>
    </lineage>
</organism>
<gene>
    <name evidence="2" type="ORF">MNBD_BACTEROID05-1301</name>
</gene>
<feature type="transmembrane region" description="Helical" evidence="1">
    <location>
        <begin position="218"/>
        <end position="237"/>
    </location>
</feature>
<dbReference type="EMBL" id="UOEN01000459">
    <property type="protein sequence ID" value="VAW19264.1"/>
    <property type="molecule type" value="Genomic_DNA"/>
</dbReference>
<keyword evidence="1" id="KW-0812">Transmembrane</keyword>
<feature type="transmembrane region" description="Helical" evidence="1">
    <location>
        <begin position="7"/>
        <end position="27"/>
    </location>
</feature>
<feature type="transmembrane region" description="Helical" evidence="1">
    <location>
        <begin position="183"/>
        <end position="212"/>
    </location>
</feature>
<feature type="transmembrane region" description="Helical" evidence="1">
    <location>
        <begin position="153"/>
        <end position="171"/>
    </location>
</feature>
<keyword evidence="1" id="KW-0472">Membrane</keyword>
<proteinExistence type="predicted"/>
<evidence type="ECO:0000256" key="1">
    <source>
        <dbReference type="SAM" id="Phobius"/>
    </source>
</evidence>
<protein>
    <recommendedName>
        <fullName evidence="3">Glycosyltransferase RgtA/B/C/D-like domain-containing protein</fullName>
    </recommendedName>
</protein>
<feature type="transmembrane region" description="Helical" evidence="1">
    <location>
        <begin position="299"/>
        <end position="319"/>
    </location>
</feature>
<reference evidence="2" key="1">
    <citation type="submission" date="2018-06" db="EMBL/GenBank/DDBJ databases">
        <authorList>
            <person name="Zhirakovskaya E."/>
        </authorList>
    </citation>
    <scope>NUCLEOTIDE SEQUENCE</scope>
</reference>
<evidence type="ECO:0008006" key="3">
    <source>
        <dbReference type="Google" id="ProtNLM"/>
    </source>
</evidence>
<name>A0A3B0UG26_9ZZZZ</name>
<sequence length="393" mass="45557">MVKVRTIIILICSFVVFALSLKVGYWLSLKKPLWNDEIYTQVQSIDSKSYLDIIQVKFTEGNSSPLFYLMQKGISDVFNFSFPVFWEGYEWEIANPRAQVIMRLSSILFMAFAITLIFYFFTQHYSFLVGIFAALMMLSTETIWIYWAECRPYSLWICQTVIQILLLHSILKGTKSKKKYWIGLFILHVVMAFTLILSIAQILAAGVVLYFYGNRATLKRVVLIILPVLICLGYYLFSPTKIYHYWLIEPAQLIFLSFSQERVTVMFAYIVFLLVVGYLNRTGVLNWKKEGFTKINTAFLVYSAMMLVAGLGLLLIFKLRSDVAQQTIFASNRYFVFLGPVGAVMMTLIFNDLLQKFKGNLWMCVNWHIIFWSLAIFKILKTYHTVITAGVYS</sequence>
<feature type="transmembrane region" description="Helical" evidence="1">
    <location>
        <begin position="127"/>
        <end position="147"/>
    </location>
</feature>
<keyword evidence="1" id="KW-1133">Transmembrane helix</keyword>
<feature type="transmembrane region" description="Helical" evidence="1">
    <location>
        <begin position="100"/>
        <end position="120"/>
    </location>
</feature>